<evidence type="ECO:0000259" key="4">
    <source>
        <dbReference type="PROSITE" id="PS50106"/>
    </source>
</evidence>
<dbReference type="SUPFAM" id="SSF50494">
    <property type="entry name" value="Trypsin-like serine proteases"/>
    <property type="match status" value="1"/>
</dbReference>
<dbReference type="InterPro" id="IPR036034">
    <property type="entry name" value="PDZ_sf"/>
</dbReference>
<dbReference type="InterPro" id="IPR009003">
    <property type="entry name" value="Peptidase_S1_PA"/>
</dbReference>
<dbReference type="PANTHER" id="PTHR22939:SF129">
    <property type="entry name" value="SERINE PROTEASE HTRA2, MITOCHONDRIAL"/>
    <property type="match status" value="1"/>
</dbReference>
<organism evidence="5 6">
    <name type="scientific">Fimbriimonas ginsengisoli</name>
    <dbReference type="NCBI Taxonomy" id="1005039"/>
    <lineage>
        <taxon>Bacteria</taxon>
        <taxon>Bacillati</taxon>
        <taxon>Armatimonadota</taxon>
        <taxon>Fimbriimonadia</taxon>
        <taxon>Fimbriimonadales</taxon>
        <taxon>Fimbriimonadaceae</taxon>
        <taxon>Fimbriimonas</taxon>
    </lineage>
</organism>
<dbReference type="PRINTS" id="PR00834">
    <property type="entry name" value="PROTEASES2C"/>
</dbReference>
<comment type="caution">
    <text evidence="5">The sequence shown here is derived from an EMBL/GenBank/DDBJ whole genome shotgun (WGS) entry which is preliminary data.</text>
</comment>
<dbReference type="PROSITE" id="PS50106">
    <property type="entry name" value="PDZ"/>
    <property type="match status" value="1"/>
</dbReference>
<dbReference type="GO" id="GO:0006508">
    <property type="term" value="P:proteolysis"/>
    <property type="evidence" value="ECO:0007669"/>
    <property type="project" value="UniProtKB-KW"/>
</dbReference>
<protein>
    <submittedName>
        <fullName evidence="5">Trypsin-like peptidase domain-containing protein</fullName>
    </submittedName>
</protein>
<dbReference type="PANTHER" id="PTHR22939">
    <property type="entry name" value="SERINE PROTEASE FAMILY S1C HTRA-RELATED"/>
    <property type="match status" value="1"/>
</dbReference>
<dbReference type="Pfam" id="PF13365">
    <property type="entry name" value="Trypsin_2"/>
    <property type="match status" value="1"/>
</dbReference>
<keyword evidence="3" id="KW-0378">Hydrolase</keyword>
<evidence type="ECO:0000256" key="3">
    <source>
        <dbReference type="ARBA" id="ARBA00022801"/>
    </source>
</evidence>
<dbReference type="Gene3D" id="2.40.10.120">
    <property type="match status" value="1"/>
</dbReference>
<dbReference type="Proteomes" id="UP000727962">
    <property type="component" value="Unassembled WGS sequence"/>
</dbReference>
<dbReference type="Pfam" id="PF13180">
    <property type="entry name" value="PDZ_2"/>
    <property type="match status" value="2"/>
</dbReference>
<dbReference type="EMBL" id="JACOSL010000003">
    <property type="protein sequence ID" value="MBI1755553.1"/>
    <property type="molecule type" value="Genomic_DNA"/>
</dbReference>
<dbReference type="SUPFAM" id="SSF50156">
    <property type="entry name" value="PDZ domain-like"/>
    <property type="match status" value="2"/>
</dbReference>
<evidence type="ECO:0000313" key="5">
    <source>
        <dbReference type="EMBL" id="MBI1755553.1"/>
    </source>
</evidence>
<accession>A0A931LSY0</accession>
<proteinExistence type="inferred from homology"/>
<evidence type="ECO:0000256" key="2">
    <source>
        <dbReference type="ARBA" id="ARBA00022670"/>
    </source>
</evidence>
<dbReference type="InterPro" id="IPR001940">
    <property type="entry name" value="Peptidase_S1C"/>
</dbReference>
<evidence type="ECO:0000313" key="6">
    <source>
        <dbReference type="Proteomes" id="UP000727962"/>
    </source>
</evidence>
<dbReference type="InterPro" id="IPR001478">
    <property type="entry name" value="PDZ"/>
</dbReference>
<reference evidence="5" key="1">
    <citation type="submission" date="2020-07" db="EMBL/GenBank/DDBJ databases">
        <title>Huge and variable diversity of episymbiotic CPR bacteria and DPANN archaea in groundwater ecosystems.</title>
        <authorList>
            <person name="He C.Y."/>
            <person name="Keren R."/>
            <person name="Whittaker M."/>
            <person name="Farag I.F."/>
            <person name="Doudna J."/>
            <person name="Cate J.H.D."/>
            <person name="Banfield J.F."/>
        </authorList>
    </citation>
    <scope>NUCLEOTIDE SEQUENCE</scope>
    <source>
        <strain evidence="5">NC_groundwater_17_Pr7_B-0.1um_64_12</strain>
    </source>
</reference>
<dbReference type="GO" id="GO:0004252">
    <property type="term" value="F:serine-type endopeptidase activity"/>
    <property type="evidence" value="ECO:0007669"/>
    <property type="project" value="InterPro"/>
</dbReference>
<feature type="domain" description="PDZ" evidence="4">
    <location>
        <begin position="367"/>
        <end position="428"/>
    </location>
</feature>
<dbReference type="AlphaFoldDB" id="A0A931LSY0"/>
<name>A0A931LSY0_FIMGI</name>
<dbReference type="SMART" id="SM00228">
    <property type="entry name" value="PDZ"/>
    <property type="match status" value="2"/>
</dbReference>
<evidence type="ECO:0000256" key="1">
    <source>
        <dbReference type="ARBA" id="ARBA00010541"/>
    </source>
</evidence>
<gene>
    <name evidence="5" type="ORF">HYR64_00410</name>
</gene>
<sequence>MLTLKALDDSLVRLAEYATPAVVHIRAETEHGRNIFGKSMPIAGEGSGVIFRADGYIVTNDHVAGGFEKVKVILNDGREFAGKVIRGEDSDITVVKIDAKDLPTLAFADSGKVKPGQFAIAIGSPFSLENSVTIGHVSATGRTNSIPDMRMGSRRVYTDLIQTDAPINMGNSGGPLINSDGEIIGINTSIYSQSGGSNGIGFAIPSNQARTIAELLIEKGKIVRGAIGLVPSNLKEYQKKEMKLDGGALVVKVPSNGPAAAAGIKENDVIVRIGSLPVNSQMDLRNALLRYGPGEKVDVEYVRDGKHRTSSVALTDPKSLEKLTYKDEPGGPGDMPRGNQDFPFDFHDFKGFDDVPGLAPDKTPHTGKPRLGVALGDLSESLRGQYGIPKDVKGAVVQSVMPGSLADRVLNMRQGDVILEMNGKTIDGPQRVKDVMSGLSWGDTLSIRFGHYGKEGTSMNSMSFPLR</sequence>
<dbReference type="Gene3D" id="2.30.42.10">
    <property type="match status" value="2"/>
</dbReference>
<comment type="similarity">
    <text evidence="1">Belongs to the peptidase S1C family.</text>
</comment>
<keyword evidence="2" id="KW-0645">Protease</keyword>